<feature type="compositionally biased region" description="Acidic residues" evidence="2">
    <location>
        <begin position="224"/>
        <end position="249"/>
    </location>
</feature>
<gene>
    <name evidence="4" type="primary">P113</name>
    <name evidence="4" type="ORF">PRELSG_1330300</name>
</gene>
<dbReference type="KEGG" id="prel:PRELSG_1330300"/>
<dbReference type="VEuPathDB" id="PlasmoDB:PRELSG_1330300"/>
<evidence type="ECO:0000313" key="5">
    <source>
        <dbReference type="Proteomes" id="UP000220158"/>
    </source>
</evidence>
<evidence type="ECO:0000313" key="4">
    <source>
        <dbReference type="EMBL" id="CRH03935.1"/>
    </source>
</evidence>
<evidence type="ECO:0000256" key="3">
    <source>
        <dbReference type="SAM" id="SignalP"/>
    </source>
</evidence>
<dbReference type="CDD" id="cd22848">
    <property type="entry name" value="Gal_Rha_Lectin_like-P113_rpt2"/>
    <property type="match status" value="1"/>
</dbReference>
<feature type="region of interest" description="Disordered" evidence="2">
    <location>
        <begin position="222"/>
        <end position="297"/>
    </location>
</feature>
<evidence type="ECO:0000256" key="2">
    <source>
        <dbReference type="SAM" id="MobiDB-lite"/>
    </source>
</evidence>
<dbReference type="EMBL" id="LN835308">
    <property type="protein sequence ID" value="CRH03935.1"/>
    <property type="molecule type" value="Genomic_DNA"/>
</dbReference>
<dbReference type="PANTHER" id="PTHR13585">
    <property type="entry name" value="CHASCON, ISOFORM D-RELATED"/>
    <property type="match status" value="1"/>
</dbReference>
<accession>A0A1J1HDS0</accession>
<feature type="signal peptide" evidence="3">
    <location>
        <begin position="1"/>
        <end position="21"/>
    </location>
</feature>
<name>A0A1J1HDS0_PLARL</name>
<sequence>MKIIFFCFNILLAIFISSINCLVYIDVIKFGEENSLNCSVGHLYILHCEVQCMNEQSQVIHKNCLEEIEKKCSGSKCLYYFDYKNKKKNSLSLRNKNSIEIDECVDSNINEVKTSTTCLIGTSFLLEELYVQYSFFIKNKNNDPVVCKNGIINVKSATLHSPFCEIKLKDISSHIRKKCDGKKECIINPFELPESVQSEDNSCYINNSYVSLSVVCNREIEDGNEREEEEVEVEGEEEEVEVEGEEEEGEGKGEEREEGEGEGEDEKEKEKEKENEDDSNEVEQKNKNEDESECEDENEKANKEFLLYLNNKKVMKAYFNIKCNLVKKKNNLSIKIKKEFSKKNIIFKKLADAIYGIIDKKYESSDIQDLLEDKYNENKRSANHSLYFDFLVDTLKIKDSNSSNLNTIKLKLLYHLKLNLRKLEKVESKINELRKKYIYVCNEAESYALKIVDEDSDDILNYGVFPHNNGMISSEIFFKYTPDFSSLNFEEMDEKKKLSEEELRELKELEKLEIEEKKIKIKELRNKILQRLKALYIGKNETFDTQARCIKAYCYKNQLNLKNLKVILKDNYYSSKKNMGNVLVNIVHHLNTVGDNKNAWSSMRIINKLKVLLYQGYKLVKEKEIEINKEKEKYAILYDIARSNNLDGIFIEKEKIINKNLDLITPEDKQDDEVFGSQSSTFEFLNKIDESSEEKEAKEDGNDSIKDKEKDETDGEDKENETDEKGNEEMIEDEKEDKEEIIEDGKEDKEEIIEDGKEDIEESETDEDNEEIIEDEKEDIEESETDEKDNEEFIEDEKEDIEESKTDEDNEEIIEDEKEDNEEIIEDEKEDNEEMSEEEKEDNEEMAEDEIEDIEESETDEENNEEIIEDEKEDKKENETDEKDNEEFIEDEKEDIEESKTDEKDNEEIIEDEKKDKKENEIDEKGNEEMIEDEKEKKENETGEKDNEEMIEDEKED</sequence>
<keyword evidence="1" id="KW-0175">Coiled coil</keyword>
<proteinExistence type="predicted"/>
<feature type="compositionally biased region" description="Acidic residues" evidence="2">
    <location>
        <begin position="256"/>
        <end position="265"/>
    </location>
</feature>
<feature type="compositionally biased region" description="Acidic residues" evidence="2">
    <location>
        <begin position="729"/>
        <end position="742"/>
    </location>
</feature>
<evidence type="ECO:0000256" key="1">
    <source>
        <dbReference type="SAM" id="Coils"/>
    </source>
</evidence>
<dbReference type="GeneID" id="39738236"/>
<keyword evidence="3" id="KW-0732">Signal</keyword>
<dbReference type="OMA" id="NEKDQCY"/>
<feature type="compositionally biased region" description="Acidic residues" evidence="2">
    <location>
        <begin position="712"/>
        <end position="722"/>
    </location>
</feature>
<dbReference type="InterPro" id="IPR052824">
    <property type="entry name" value="m6A_RNA_Methylation_Regulator"/>
</dbReference>
<keyword evidence="5" id="KW-1185">Reference proteome</keyword>
<dbReference type="Proteomes" id="UP000220158">
    <property type="component" value="Chromosome 13"/>
</dbReference>
<dbReference type="OrthoDB" id="371791at2759"/>
<feature type="compositionally biased region" description="Basic and acidic residues" evidence="2">
    <location>
        <begin position="912"/>
        <end position="945"/>
    </location>
</feature>
<feature type="coiled-coil region" evidence="1">
    <location>
        <begin position="489"/>
        <end position="527"/>
    </location>
</feature>
<reference evidence="4 5" key="1">
    <citation type="submission" date="2015-04" db="EMBL/GenBank/DDBJ databases">
        <authorList>
            <consortium name="Pathogen Informatics"/>
        </authorList>
    </citation>
    <scope>NUCLEOTIDE SEQUENCE [LARGE SCALE GENOMIC DNA]</scope>
    <source>
        <strain evidence="4 5">SGS1</strain>
    </source>
</reference>
<protein>
    <submittedName>
        <fullName evidence="4">Surface protein P113, putative</fullName>
    </submittedName>
</protein>
<feature type="compositionally biased region" description="Basic and acidic residues" evidence="2">
    <location>
        <begin position="686"/>
        <end position="711"/>
    </location>
</feature>
<feature type="compositionally biased region" description="Acidic residues" evidence="2">
    <location>
        <begin position="879"/>
        <end position="897"/>
    </location>
</feature>
<dbReference type="AlphaFoldDB" id="A0A1J1HDS0"/>
<dbReference type="RefSeq" id="XP_028535941.1">
    <property type="nucleotide sequence ID" value="XM_028678835.1"/>
</dbReference>
<organism evidence="4 5">
    <name type="scientific">Plasmodium relictum</name>
    <dbReference type="NCBI Taxonomy" id="85471"/>
    <lineage>
        <taxon>Eukaryota</taxon>
        <taxon>Sar</taxon>
        <taxon>Alveolata</taxon>
        <taxon>Apicomplexa</taxon>
        <taxon>Aconoidasida</taxon>
        <taxon>Haemosporida</taxon>
        <taxon>Plasmodiidae</taxon>
        <taxon>Plasmodium</taxon>
        <taxon>Plasmodium (Haemamoeba)</taxon>
    </lineage>
</organism>
<feature type="chain" id="PRO_5012000789" evidence="3">
    <location>
        <begin position="22"/>
        <end position="957"/>
    </location>
</feature>
<feature type="region of interest" description="Disordered" evidence="2">
    <location>
        <begin position="671"/>
        <end position="957"/>
    </location>
</feature>
<dbReference type="CDD" id="cd22847">
    <property type="entry name" value="Gal_Rha_Lectin_like_P113_rpt1"/>
    <property type="match status" value="1"/>
</dbReference>
<feature type="compositionally biased region" description="Acidic residues" evidence="2">
    <location>
        <begin position="750"/>
        <end position="872"/>
    </location>
</feature>
<feature type="compositionally biased region" description="Acidic residues" evidence="2">
    <location>
        <begin position="946"/>
        <end position="957"/>
    </location>
</feature>
<dbReference type="PANTHER" id="PTHR13585:SF19">
    <property type="entry name" value="ZINC FINGER CCCH DOMAIN-CONTAINING PROTEIN 13"/>
    <property type="match status" value="1"/>
</dbReference>